<protein>
    <submittedName>
        <fullName evidence="2">Uncharacterized protein</fullName>
    </submittedName>
</protein>
<evidence type="ECO:0000313" key="2">
    <source>
        <dbReference type="EMBL" id="MPC28804.1"/>
    </source>
</evidence>
<name>A0A5B7E7S9_PORTR</name>
<accession>A0A5B7E7S9</accession>
<evidence type="ECO:0000256" key="1">
    <source>
        <dbReference type="SAM" id="MobiDB-lite"/>
    </source>
</evidence>
<proteinExistence type="predicted"/>
<evidence type="ECO:0000313" key="3">
    <source>
        <dbReference type="Proteomes" id="UP000324222"/>
    </source>
</evidence>
<keyword evidence="3" id="KW-1185">Reference proteome</keyword>
<dbReference type="OrthoDB" id="6378017at2759"/>
<dbReference type="AlphaFoldDB" id="A0A5B7E7S9"/>
<comment type="caution">
    <text evidence="2">The sequence shown here is derived from an EMBL/GenBank/DDBJ whole genome shotgun (WGS) entry which is preliminary data.</text>
</comment>
<organism evidence="2 3">
    <name type="scientific">Portunus trituberculatus</name>
    <name type="common">Swimming crab</name>
    <name type="synonym">Neptunus trituberculatus</name>
    <dbReference type="NCBI Taxonomy" id="210409"/>
    <lineage>
        <taxon>Eukaryota</taxon>
        <taxon>Metazoa</taxon>
        <taxon>Ecdysozoa</taxon>
        <taxon>Arthropoda</taxon>
        <taxon>Crustacea</taxon>
        <taxon>Multicrustacea</taxon>
        <taxon>Malacostraca</taxon>
        <taxon>Eumalacostraca</taxon>
        <taxon>Eucarida</taxon>
        <taxon>Decapoda</taxon>
        <taxon>Pleocyemata</taxon>
        <taxon>Brachyura</taxon>
        <taxon>Eubrachyura</taxon>
        <taxon>Portunoidea</taxon>
        <taxon>Portunidae</taxon>
        <taxon>Portuninae</taxon>
        <taxon>Portunus</taxon>
    </lineage>
</organism>
<gene>
    <name evidence="2" type="ORF">E2C01_022015</name>
</gene>
<sequence>MSQILTRRRSRQLNCSSDVTSGVGSVCETSVKVGEGNGSDLFISDDDDVVDRDYVQPAHMSSSDDESLPTRKEQRKKHKAMSLLQPCVSRLSDPELSDGTGRTPARGSRVFAVTRIALESDSSYHTQVKKQRKSYNSKGKQVMHKIKLMKIN</sequence>
<feature type="region of interest" description="Disordered" evidence="1">
    <location>
        <begin position="56"/>
        <end position="105"/>
    </location>
</feature>
<dbReference type="Proteomes" id="UP000324222">
    <property type="component" value="Unassembled WGS sequence"/>
</dbReference>
<reference evidence="2 3" key="1">
    <citation type="submission" date="2019-05" db="EMBL/GenBank/DDBJ databases">
        <title>Another draft genome of Portunus trituberculatus and its Hox gene families provides insights of decapod evolution.</title>
        <authorList>
            <person name="Jeong J.-H."/>
            <person name="Song I."/>
            <person name="Kim S."/>
            <person name="Choi T."/>
            <person name="Kim D."/>
            <person name="Ryu S."/>
            <person name="Kim W."/>
        </authorList>
    </citation>
    <scope>NUCLEOTIDE SEQUENCE [LARGE SCALE GENOMIC DNA]</scope>
    <source>
        <tissue evidence="2">Muscle</tissue>
    </source>
</reference>
<dbReference type="EMBL" id="VSRR010001968">
    <property type="protein sequence ID" value="MPC28804.1"/>
    <property type="molecule type" value="Genomic_DNA"/>
</dbReference>